<evidence type="ECO:0000313" key="2">
    <source>
        <dbReference type="EMBL" id="KFC84599.1"/>
    </source>
</evidence>
<dbReference type="Proteomes" id="UP000028640">
    <property type="component" value="Unassembled WGS sequence"/>
</dbReference>
<dbReference type="InterPro" id="IPR051332">
    <property type="entry name" value="Fosfomycin_Res_Enzymes"/>
</dbReference>
<sequence length="141" mass="15764">MDNKDKGLTHIAFSVKDLDTSIAFYEKFADMQVIHRRGERGTDVDPVAWMSDMTRPFAIVLAEDPDSKDTKLGPFGHLGVACKTKEYMDAKLALARADGVLRTEPKQSGAPVGYWAFLDDPDGNTFELSYGQEIRYLIENT</sequence>
<dbReference type="OrthoDB" id="9789841at2"/>
<dbReference type="CDD" id="cd06587">
    <property type="entry name" value="VOC"/>
    <property type="match status" value="1"/>
</dbReference>
<accession>A0A085GLK4</accession>
<dbReference type="PANTHER" id="PTHR36113:SF3">
    <property type="entry name" value="SLL5075 PROTEIN"/>
    <property type="match status" value="1"/>
</dbReference>
<dbReference type="SUPFAM" id="SSF54593">
    <property type="entry name" value="Glyoxalase/Bleomycin resistance protein/Dihydroxybiphenyl dioxygenase"/>
    <property type="match status" value="1"/>
</dbReference>
<dbReference type="AlphaFoldDB" id="A0A085GLK4"/>
<dbReference type="InterPro" id="IPR004360">
    <property type="entry name" value="Glyas_Fos-R_dOase_dom"/>
</dbReference>
<evidence type="ECO:0000313" key="3">
    <source>
        <dbReference type="Proteomes" id="UP000028640"/>
    </source>
</evidence>
<dbReference type="InterPro" id="IPR029068">
    <property type="entry name" value="Glyas_Bleomycin-R_OHBP_Dase"/>
</dbReference>
<name>A0A085GLK4_EWIA3</name>
<feature type="domain" description="VOC" evidence="1">
    <location>
        <begin position="7"/>
        <end position="131"/>
    </location>
</feature>
<dbReference type="EMBL" id="JMPJ01000026">
    <property type="protein sequence ID" value="KFC84599.1"/>
    <property type="molecule type" value="Genomic_DNA"/>
</dbReference>
<dbReference type="RefSeq" id="WP_034788635.1">
    <property type="nucleotide sequence ID" value="NZ_JMPJ01000026.1"/>
</dbReference>
<dbReference type="Gene3D" id="3.10.180.10">
    <property type="entry name" value="2,3-Dihydroxybiphenyl 1,2-Dioxygenase, domain 1"/>
    <property type="match status" value="1"/>
</dbReference>
<dbReference type="PANTHER" id="PTHR36113">
    <property type="entry name" value="LYASE, PUTATIVE-RELATED-RELATED"/>
    <property type="match status" value="1"/>
</dbReference>
<evidence type="ECO:0000259" key="1">
    <source>
        <dbReference type="PROSITE" id="PS51819"/>
    </source>
</evidence>
<comment type="caution">
    <text evidence="2">The sequence shown here is derived from an EMBL/GenBank/DDBJ whole genome shotgun (WGS) entry which is preliminary data.</text>
</comment>
<reference evidence="2 3" key="1">
    <citation type="submission" date="2014-05" db="EMBL/GenBank/DDBJ databases">
        <title>ATOL: Assembling a taxonomically balanced genome-scale reconstruction of the evolutionary history of the Enterobacteriaceae.</title>
        <authorList>
            <person name="Plunkett G.III."/>
            <person name="Neeno-Eckwall E.C."/>
            <person name="Glasner J.D."/>
            <person name="Perna N.T."/>
        </authorList>
    </citation>
    <scope>NUCLEOTIDE SEQUENCE [LARGE SCALE GENOMIC DNA]</scope>
    <source>
        <strain evidence="2 3">ATCC 33852</strain>
    </source>
</reference>
<dbReference type="InterPro" id="IPR037523">
    <property type="entry name" value="VOC_core"/>
</dbReference>
<keyword evidence="3" id="KW-1185">Reference proteome</keyword>
<organism evidence="2 3">
    <name type="scientific">Ewingella americana (strain ATCC 33852 / DSM 4580 / CCUG 14506 / JCM 5911 / LMG 7869 / NCTC 12157 / CDC 1468-78)</name>
    <dbReference type="NCBI Taxonomy" id="910964"/>
    <lineage>
        <taxon>Bacteria</taxon>
        <taxon>Pseudomonadati</taxon>
        <taxon>Pseudomonadota</taxon>
        <taxon>Gammaproteobacteria</taxon>
        <taxon>Enterobacterales</taxon>
        <taxon>Yersiniaceae</taxon>
        <taxon>Ewingella</taxon>
    </lineage>
</organism>
<dbReference type="GeneID" id="78379204"/>
<dbReference type="STRING" id="910964.GEAM_0861"/>
<protein>
    <recommendedName>
        <fullName evidence="1">VOC domain-containing protein</fullName>
    </recommendedName>
</protein>
<dbReference type="eggNOG" id="COG0346">
    <property type="taxonomic scope" value="Bacteria"/>
</dbReference>
<gene>
    <name evidence="2" type="ORF">GEAM_0861</name>
</gene>
<proteinExistence type="predicted"/>
<dbReference type="PROSITE" id="PS51819">
    <property type="entry name" value="VOC"/>
    <property type="match status" value="1"/>
</dbReference>
<dbReference type="Pfam" id="PF00903">
    <property type="entry name" value="Glyoxalase"/>
    <property type="match status" value="1"/>
</dbReference>